<reference evidence="3 4" key="1">
    <citation type="submission" date="2018-08" db="EMBL/GenBank/DDBJ databases">
        <title>A genome reference for cultivated species of the human gut microbiota.</title>
        <authorList>
            <person name="Zou Y."/>
            <person name="Xue W."/>
            <person name="Luo G."/>
        </authorList>
    </citation>
    <scope>NUCLEOTIDE SEQUENCE [LARGE SCALE GENOMIC DNA]</scope>
    <source>
        <strain evidence="2 3">AM48-7</strain>
        <strain evidence="1 4">AM54-25XD</strain>
    </source>
</reference>
<dbReference type="Proteomes" id="UP000283431">
    <property type="component" value="Unassembled WGS sequence"/>
</dbReference>
<evidence type="ECO:0000313" key="2">
    <source>
        <dbReference type="EMBL" id="RGZ75892.1"/>
    </source>
</evidence>
<name>A0A413PIN1_9FIRM</name>
<evidence type="ECO:0000313" key="4">
    <source>
        <dbReference type="Proteomes" id="UP000285209"/>
    </source>
</evidence>
<accession>A0A413PIN1</accession>
<evidence type="ECO:0000313" key="1">
    <source>
        <dbReference type="EMBL" id="RGZ17194.1"/>
    </source>
</evidence>
<organism evidence="2 3">
    <name type="scientific">Agathobacter rectalis</name>
    <dbReference type="NCBI Taxonomy" id="39491"/>
    <lineage>
        <taxon>Bacteria</taxon>
        <taxon>Bacillati</taxon>
        <taxon>Bacillota</taxon>
        <taxon>Clostridia</taxon>
        <taxon>Lachnospirales</taxon>
        <taxon>Lachnospiraceae</taxon>
        <taxon>Agathobacter</taxon>
    </lineage>
</organism>
<comment type="caution">
    <text evidence="2">The sequence shown here is derived from an EMBL/GenBank/DDBJ whole genome shotgun (WGS) entry which is preliminary data.</text>
</comment>
<dbReference type="EMBL" id="QSEN01000006">
    <property type="protein sequence ID" value="RGZ75892.1"/>
    <property type="molecule type" value="Genomic_DNA"/>
</dbReference>
<dbReference type="Proteomes" id="UP000285209">
    <property type="component" value="Unassembled WGS sequence"/>
</dbReference>
<proteinExistence type="predicted"/>
<evidence type="ECO:0000313" key="3">
    <source>
        <dbReference type="Proteomes" id="UP000283431"/>
    </source>
</evidence>
<protein>
    <submittedName>
        <fullName evidence="2">Uncharacterized protein</fullName>
    </submittedName>
</protein>
<gene>
    <name evidence="2" type="ORF">DW975_05200</name>
    <name evidence="1" type="ORF">DXA03_10610</name>
</gene>
<dbReference type="EMBL" id="QSDV01000020">
    <property type="protein sequence ID" value="RGZ17194.1"/>
    <property type="molecule type" value="Genomic_DNA"/>
</dbReference>
<dbReference type="AlphaFoldDB" id="A0A413PIN1"/>
<sequence length="221" mass="25157">MNEKEALKNLIDNPKQPNVSEWVYEVEAFLEEINENDEEAWILIDGIKKQGDAFLRCENLVALLRQLYKKKYDKVSIPPITKRNQIFVAMMFAEETASTYEHVYKPVIQSLNYSAMRIDEKQFNGSIIGEITAEITDSVALIADLTGNRGGVYYEAGIARGLQLCSHPIKLILTCKQSFFDSERVHFDVSGDNIVLYANDDDLKQKLTKRLQAVLSKETEA</sequence>